<dbReference type="NCBIfam" id="TIGR00671">
    <property type="entry name" value="baf"/>
    <property type="match status" value="1"/>
</dbReference>
<feature type="binding site" evidence="16">
    <location>
        <begin position="6"/>
        <end position="13"/>
    </location>
    <ligand>
        <name>ATP</name>
        <dbReference type="ChEBI" id="CHEBI:30616"/>
    </ligand>
</feature>
<feature type="binding site" evidence="16">
    <location>
        <position position="178"/>
    </location>
    <ligand>
        <name>substrate</name>
    </ligand>
</feature>
<gene>
    <name evidence="16" type="primary">coaX</name>
    <name evidence="17" type="ORF">ACFODX_00040</name>
</gene>
<evidence type="ECO:0000256" key="5">
    <source>
        <dbReference type="ARBA" id="ARBA00011738"/>
    </source>
</evidence>
<dbReference type="EMBL" id="JBHRTF010000001">
    <property type="protein sequence ID" value="MFC3113929.1"/>
    <property type="molecule type" value="Genomic_DNA"/>
</dbReference>
<evidence type="ECO:0000256" key="9">
    <source>
        <dbReference type="ARBA" id="ARBA00022741"/>
    </source>
</evidence>
<keyword evidence="8 16" id="KW-0808">Transferase</keyword>
<comment type="caution">
    <text evidence="17">The sequence shown here is derived from an EMBL/GenBank/DDBJ whole genome shotgun (WGS) entry which is preliminary data.</text>
</comment>
<keyword evidence="18" id="KW-1185">Reference proteome</keyword>
<evidence type="ECO:0000256" key="8">
    <source>
        <dbReference type="ARBA" id="ARBA00022679"/>
    </source>
</evidence>
<evidence type="ECO:0000256" key="7">
    <source>
        <dbReference type="ARBA" id="ARBA00022490"/>
    </source>
</evidence>
<evidence type="ECO:0000256" key="16">
    <source>
        <dbReference type="HAMAP-Rule" id="MF_01274"/>
    </source>
</evidence>
<dbReference type="CDD" id="cd24015">
    <property type="entry name" value="ASKHA_NBD_PanK-III"/>
    <property type="match status" value="1"/>
</dbReference>
<keyword evidence="10 16" id="KW-0418">Kinase</keyword>
<evidence type="ECO:0000256" key="11">
    <source>
        <dbReference type="ARBA" id="ARBA00022840"/>
    </source>
</evidence>
<accession>A0ABV7FCI9</accession>
<dbReference type="Pfam" id="PF03309">
    <property type="entry name" value="Pan_kinase"/>
    <property type="match status" value="1"/>
</dbReference>
<dbReference type="Gene3D" id="3.30.420.40">
    <property type="match status" value="2"/>
</dbReference>
<dbReference type="HAMAP" id="MF_01274">
    <property type="entry name" value="Pantothen_kinase_3"/>
    <property type="match status" value="1"/>
</dbReference>
<keyword evidence="7 16" id="KW-0963">Cytoplasm</keyword>
<dbReference type="InterPro" id="IPR043129">
    <property type="entry name" value="ATPase_NBD"/>
</dbReference>
<organism evidence="17 18">
    <name type="scientific">Cellvibrio fontiphilus</name>
    <dbReference type="NCBI Taxonomy" id="1815559"/>
    <lineage>
        <taxon>Bacteria</taxon>
        <taxon>Pseudomonadati</taxon>
        <taxon>Pseudomonadota</taxon>
        <taxon>Gammaproteobacteria</taxon>
        <taxon>Cellvibrionales</taxon>
        <taxon>Cellvibrionaceae</taxon>
        <taxon>Cellvibrio</taxon>
    </lineage>
</organism>
<evidence type="ECO:0000256" key="10">
    <source>
        <dbReference type="ARBA" id="ARBA00022777"/>
    </source>
</evidence>
<evidence type="ECO:0000313" key="18">
    <source>
        <dbReference type="Proteomes" id="UP001595555"/>
    </source>
</evidence>
<dbReference type="SUPFAM" id="SSF53067">
    <property type="entry name" value="Actin-like ATPase domain"/>
    <property type="match status" value="2"/>
</dbReference>
<comment type="cofactor">
    <cofactor evidence="16">
        <name>NH4(+)</name>
        <dbReference type="ChEBI" id="CHEBI:28938"/>
    </cofactor>
    <cofactor evidence="16">
        <name>K(+)</name>
        <dbReference type="ChEBI" id="CHEBI:29103"/>
    </cofactor>
    <text evidence="16">A monovalent cation. Ammonium or potassium.</text>
</comment>
<keyword evidence="9 16" id="KW-0547">Nucleotide-binding</keyword>
<comment type="function">
    <text evidence="16">Catalyzes the phosphorylation of pantothenate (Pan), the first step in CoA biosynthesis.</text>
</comment>
<keyword evidence="11 16" id="KW-0067">ATP-binding</keyword>
<evidence type="ECO:0000256" key="13">
    <source>
        <dbReference type="ARBA" id="ARBA00022993"/>
    </source>
</evidence>
<evidence type="ECO:0000256" key="1">
    <source>
        <dbReference type="ARBA" id="ARBA00001206"/>
    </source>
</evidence>
<dbReference type="RefSeq" id="WP_378114806.1">
    <property type="nucleotide sequence ID" value="NZ_JBHRTF010000001.1"/>
</dbReference>
<comment type="cofactor">
    <cofactor evidence="2">
        <name>K(+)</name>
        <dbReference type="ChEBI" id="CHEBI:29103"/>
    </cofactor>
</comment>
<feature type="binding site" evidence="16">
    <location>
        <position position="93"/>
    </location>
    <ligand>
        <name>substrate</name>
    </ligand>
</feature>
<dbReference type="EC" id="2.7.1.33" evidence="6 16"/>
<feature type="binding site" evidence="16">
    <location>
        <begin position="100"/>
        <end position="103"/>
    </location>
    <ligand>
        <name>substrate</name>
    </ligand>
</feature>
<dbReference type="PANTHER" id="PTHR34265">
    <property type="entry name" value="TYPE III PANTOTHENATE KINASE"/>
    <property type="match status" value="1"/>
</dbReference>
<comment type="pathway">
    <text evidence="4 16">Cofactor biosynthesis; coenzyme A biosynthesis; CoA from (R)-pantothenate: step 1/5.</text>
</comment>
<sequence length="247" mass="26796">MYLEIDMGNTRTKWRIRDGLNIVNTGFFFADEGLDQLDSIMNPYIERVTAVWIASVVSEKQEAKIIRWVQDRLSLKPLFAKSSATICGVTNAYKEPESLGVDRWLGILSAYHRVGGACIVFSFGTAATVDAIGADGRHLGGFIGPGLSLLVGSLLNNTGRIQLDSTGLYLSADFGLSTSEAICGGCTSMLCGFVDNAIEQMRLKIGDEPFELIFTGGDAIRLLPFYSSALLINDLVLDGLKYVMGEC</sequence>
<evidence type="ECO:0000256" key="14">
    <source>
        <dbReference type="ARBA" id="ARBA00038036"/>
    </source>
</evidence>
<keyword evidence="13 16" id="KW-0173">Coenzyme A biosynthesis</keyword>
<protein>
    <recommendedName>
        <fullName evidence="15 16">Type III pantothenate kinase</fullName>
        <ecNumber evidence="6 16">2.7.1.33</ecNumber>
    </recommendedName>
    <alternativeName>
        <fullName evidence="16">PanK-III</fullName>
    </alternativeName>
    <alternativeName>
        <fullName evidence="16">Pantothenic acid kinase</fullName>
    </alternativeName>
</protein>
<evidence type="ECO:0000256" key="4">
    <source>
        <dbReference type="ARBA" id="ARBA00005225"/>
    </source>
</evidence>
<comment type="caution">
    <text evidence="16">Lacks conserved residue(s) required for the propagation of feature annotation.</text>
</comment>
<dbReference type="PANTHER" id="PTHR34265:SF1">
    <property type="entry name" value="TYPE III PANTOTHENATE KINASE"/>
    <property type="match status" value="1"/>
</dbReference>
<feature type="binding site" evidence="16">
    <location>
        <position position="125"/>
    </location>
    <ligand>
        <name>ATP</name>
        <dbReference type="ChEBI" id="CHEBI:30616"/>
    </ligand>
</feature>
<comment type="catalytic activity">
    <reaction evidence="1 16">
        <text>(R)-pantothenate + ATP = (R)-4'-phosphopantothenate + ADP + H(+)</text>
        <dbReference type="Rhea" id="RHEA:16373"/>
        <dbReference type="ChEBI" id="CHEBI:10986"/>
        <dbReference type="ChEBI" id="CHEBI:15378"/>
        <dbReference type="ChEBI" id="CHEBI:29032"/>
        <dbReference type="ChEBI" id="CHEBI:30616"/>
        <dbReference type="ChEBI" id="CHEBI:456216"/>
        <dbReference type="EC" id="2.7.1.33"/>
    </reaction>
</comment>
<dbReference type="InterPro" id="IPR004619">
    <property type="entry name" value="Type_III_PanK"/>
</dbReference>
<comment type="similarity">
    <text evidence="14 16">Belongs to the type III pantothenate kinase family.</text>
</comment>
<feature type="active site" description="Proton acceptor" evidence="16">
    <location>
        <position position="102"/>
    </location>
</feature>
<name>A0ABV7FCI9_9GAMM</name>
<dbReference type="Proteomes" id="UP001595555">
    <property type="component" value="Unassembled WGS sequence"/>
</dbReference>
<keyword evidence="12 16" id="KW-0630">Potassium</keyword>
<reference evidence="18" key="1">
    <citation type="journal article" date="2019" name="Int. J. Syst. Evol. Microbiol.">
        <title>The Global Catalogue of Microorganisms (GCM) 10K type strain sequencing project: providing services to taxonomists for standard genome sequencing and annotation.</title>
        <authorList>
            <consortium name="The Broad Institute Genomics Platform"/>
            <consortium name="The Broad Institute Genome Sequencing Center for Infectious Disease"/>
            <person name="Wu L."/>
            <person name="Ma J."/>
        </authorList>
    </citation>
    <scope>NUCLEOTIDE SEQUENCE [LARGE SCALE GENOMIC DNA]</scope>
    <source>
        <strain evidence="18">KCTC 52237</strain>
    </source>
</reference>
<evidence type="ECO:0000256" key="3">
    <source>
        <dbReference type="ARBA" id="ARBA00004496"/>
    </source>
</evidence>
<dbReference type="GO" id="GO:0004594">
    <property type="term" value="F:pantothenate kinase activity"/>
    <property type="evidence" value="ECO:0007669"/>
    <property type="project" value="UniProtKB-EC"/>
</dbReference>
<evidence type="ECO:0000256" key="6">
    <source>
        <dbReference type="ARBA" id="ARBA00012102"/>
    </source>
</evidence>
<proteinExistence type="inferred from homology"/>
<evidence type="ECO:0000313" key="17">
    <source>
        <dbReference type="EMBL" id="MFC3113929.1"/>
    </source>
</evidence>
<comment type="subcellular location">
    <subcellularLocation>
        <location evidence="3 16">Cytoplasm</location>
    </subcellularLocation>
</comment>
<comment type="subunit">
    <text evidence="5 16">Homodimer.</text>
</comment>
<evidence type="ECO:0000256" key="12">
    <source>
        <dbReference type="ARBA" id="ARBA00022958"/>
    </source>
</evidence>
<evidence type="ECO:0000256" key="15">
    <source>
        <dbReference type="ARBA" id="ARBA00040883"/>
    </source>
</evidence>
<evidence type="ECO:0000256" key="2">
    <source>
        <dbReference type="ARBA" id="ARBA00001958"/>
    </source>
</evidence>